<accession>A0A654LUT0</accession>
<dbReference type="Proteomes" id="UP000058925">
    <property type="component" value="Chromosome"/>
</dbReference>
<reference evidence="2" key="1">
    <citation type="submission" date="2015-10" db="EMBL/GenBank/DDBJ databases">
        <title>Niche specialization of a soil ammonia-oxidizing archaeon, Candidatus Nitrosocosmicus oleophilus.</title>
        <authorList>
            <person name="Jung M.-Y."/>
            <person name="Rhee S.-K."/>
        </authorList>
    </citation>
    <scope>NUCLEOTIDE SEQUENCE [LARGE SCALE GENOMIC DNA]</scope>
    <source>
        <strain evidence="2">MY3</strain>
    </source>
</reference>
<sequence length="138" mass="14731">MIMITGVNVAILAILGITMALVPIDLVFAQPSDTGPIGSMNTTGGSNQLVITLQPGERGWDPDRGPGSFPIDLNGLIETNGRTDLSFYTTWFDPNFGNMRQCVSANMFDNILLIGCSQFIEVGAVLTIVINSPNPIDS</sequence>
<name>A0A654LUT0_9ARCH</name>
<protein>
    <submittedName>
        <fullName evidence="1">Uncharacterized protein</fullName>
    </submittedName>
</protein>
<dbReference type="KEGG" id="taa:NMY3_00356"/>
<evidence type="ECO:0000313" key="1">
    <source>
        <dbReference type="EMBL" id="ALI34570.1"/>
    </source>
</evidence>
<dbReference type="EMBL" id="CP012850">
    <property type="protein sequence ID" value="ALI34570.1"/>
    <property type="molecule type" value="Genomic_DNA"/>
</dbReference>
<keyword evidence="2" id="KW-1185">Reference proteome</keyword>
<dbReference type="AlphaFoldDB" id="A0A654LUT0"/>
<evidence type="ECO:0000313" key="2">
    <source>
        <dbReference type="Proteomes" id="UP000058925"/>
    </source>
</evidence>
<gene>
    <name evidence="1" type="ORF">NMY3_00356</name>
</gene>
<proteinExistence type="predicted"/>
<organism evidence="1 2">
    <name type="scientific">Candidatus Nitrosocosmicus oleophilus</name>
    <dbReference type="NCBI Taxonomy" id="1353260"/>
    <lineage>
        <taxon>Archaea</taxon>
        <taxon>Nitrososphaerota</taxon>
        <taxon>Nitrososphaeria</taxon>
        <taxon>Nitrososphaerales</taxon>
        <taxon>Nitrososphaeraceae</taxon>
        <taxon>Candidatus Nitrosocosmicus</taxon>
    </lineage>
</organism>